<keyword evidence="3" id="KW-1003">Cell membrane</keyword>
<keyword evidence="4 8" id="KW-0812">Transmembrane</keyword>
<dbReference type="CDD" id="cd01949">
    <property type="entry name" value="GGDEF"/>
    <property type="match status" value="1"/>
</dbReference>
<dbReference type="OrthoDB" id="9812260at2"/>
<comment type="catalytic activity">
    <reaction evidence="7">
        <text>2 GTP = 3',3'-c-di-GMP + 2 diphosphate</text>
        <dbReference type="Rhea" id="RHEA:24898"/>
        <dbReference type="ChEBI" id="CHEBI:33019"/>
        <dbReference type="ChEBI" id="CHEBI:37565"/>
        <dbReference type="ChEBI" id="CHEBI:58805"/>
        <dbReference type="EC" id="2.7.7.65"/>
    </reaction>
</comment>
<dbReference type="GO" id="GO:0043709">
    <property type="term" value="P:cell adhesion involved in single-species biofilm formation"/>
    <property type="evidence" value="ECO:0007669"/>
    <property type="project" value="TreeGrafter"/>
</dbReference>
<dbReference type="PANTHER" id="PTHR45138:SF9">
    <property type="entry name" value="DIGUANYLATE CYCLASE DGCM-RELATED"/>
    <property type="match status" value="1"/>
</dbReference>
<sequence length="489" mass="54294">MSFKRWCFTPRALVVLCALTTSAFLLICGSVLLETRRAAGELARSASANLAATIDSDIVRSIEVYDLSLRNAVNNMLTLDTERISLPILHLILFDHAATAQHYGRIRIFDETGKLKLDSSTLHPAQESCADKEFFKIHRASSDAGLYVSDPEVGTGAPALVLSRRITGHDGRFLGVVVGSIRYSYFRDLFSHLKFGEGDTATVFRNDGRVMMRQPSNSDTIGKDLSNSAGVRQILATRSGSATLRSTLDNIERLYVWQNSDRALVVVVGKSLESIYGPWWRQVFIIGGLMLMLSAFVIGAAFLLAREMARRADAEQRLAQLATTDALTGIDNRRRFDERMLDEWRRGWQKLPLSLLMIDADHFKTFNDLFGHQEGDQVLVRIAKSIAQSSRRPADCAARYGGEEFALLLPDTELDDAMRIAEEIRTRVERLSTEKWATTVSIGVACVVPDMAGSSRNLIEAADKALYQAKEQGRNRCVGVDPDMIVRAA</sequence>
<name>F8BYX1_AFIC5</name>
<feature type="transmembrane region" description="Helical" evidence="8">
    <location>
        <begin position="279"/>
        <end position="305"/>
    </location>
</feature>
<protein>
    <recommendedName>
        <fullName evidence="2">diguanylate cyclase</fullName>
        <ecNumber evidence="2">2.7.7.65</ecNumber>
    </recommendedName>
</protein>
<dbReference type="Pfam" id="PF02743">
    <property type="entry name" value="dCache_1"/>
    <property type="match status" value="1"/>
</dbReference>
<feature type="domain" description="GGDEF" evidence="9">
    <location>
        <begin position="351"/>
        <end position="482"/>
    </location>
</feature>
<evidence type="ECO:0000256" key="2">
    <source>
        <dbReference type="ARBA" id="ARBA00012528"/>
    </source>
</evidence>
<dbReference type="CDD" id="cd12915">
    <property type="entry name" value="PDC2_DGC_like"/>
    <property type="match status" value="1"/>
</dbReference>
<dbReference type="PATRIC" id="fig|504832.7.peg.3187"/>
<dbReference type="InterPro" id="IPR000160">
    <property type="entry name" value="GGDEF_dom"/>
</dbReference>
<dbReference type="FunFam" id="3.30.70.270:FF:000001">
    <property type="entry name" value="Diguanylate cyclase domain protein"/>
    <property type="match status" value="1"/>
</dbReference>
<dbReference type="NCBIfam" id="TIGR00254">
    <property type="entry name" value="GGDEF"/>
    <property type="match status" value="1"/>
</dbReference>
<dbReference type="EMBL" id="CP002826">
    <property type="protein sequence ID" value="AEI07711.1"/>
    <property type="molecule type" value="Genomic_DNA"/>
</dbReference>
<dbReference type="CDD" id="cd12914">
    <property type="entry name" value="PDC1_DGC_like"/>
    <property type="match status" value="1"/>
</dbReference>
<evidence type="ECO:0000256" key="5">
    <source>
        <dbReference type="ARBA" id="ARBA00022989"/>
    </source>
</evidence>
<dbReference type="HOGENOM" id="CLU_000445_134_3_5"/>
<dbReference type="Pfam" id="PF00990">
    <property type="entry name" value="GGDEF"/>
    <property type="match status" value="1"/>
</dbReference>
<dbReference type="PANTHER" id="PTHR45138">
    <property type="entry name" value="REGULATORY COMPONENTS OF SENSORY TRANSDUCTION SYSTEM"/>
    <property type="match status" value="1"/>
</dbReference>
<evidence type="ECO:0000256" key="6">
    <source>
        <dbReference type="ARBA" id="ARBA00023136"/>
    </source>
</evidence>
<reference evidence="10 11" key="1">
    <citation type="journal article" date="2011" name="J. Bacteriol.">
        <title>Complete genome sequences of the chemolithoautotrophic Oligotropha carboxidovorans strains OM4 and OM5.</title>
        <authorList>
            <person name="Volland S."/>
            <person name="Rachinger M."/>
            <person name="Strittmatter A."/>
            <person name="Daniel R."/>
            <person name="Gottschalk G."/>
            <person name="Meyer O."/>
        </authorList>
    </citation>
    <scope>NUCLEOTIDE SEQUENCE [LARGE SCALE GENOMIC DNA]</scope>
    <source>
        <strain evidence="11">ATCC 49405 / DSM 1227 / KCTC 32145 / OM5</strain>
    </source>
</reference>
<keyword evidence="11" id="KW-1185">Reference proteome</keyword>
<keyword evidence="5 8" id="KW-1133">Transmembrane helix</keyword>
<dbReference type="Gene3D" id="3.30.450.20">
    <property type="entry name" value="PAS domain"/>
    <property type="match status" value="2"/>
</dbReference>
<dbReference type="SUPFAM" id="SSF55073">
    <property type="entry name" value="Nucleotide cyclase"/>
    <property type="match status" value="1"/>
</dbReference>
<dbReference type="GO" id="GO:1902201">
    <property type="term" value="P:negative regulation of bacterial-type flagellum-dependent cell motility"/>
    <property type="evidence" value="ECO:0007669"/>
    <property type="project" value="TreeGrafter"/>
</dbReference>
<accession>F8BYX1</accession>
<dbReference type="STRING" id="504832.OCA5_c30270"/>
<dbReference type="EC" id="2.7.7.65" evidence="2"/>
<evidence type="ECO:0000313" key="11">
    <source>
        <dbReference type="Proteomes" id="UP000007730"/>
    </source>
</evidence>
<dbReference type="KEGG" id="ocg:OCA5_c30270"/>
<dbReference type="SMART" id="SM00267">
    <property type="entry name" value="GGDEF"/>
    <property type="match status" value="1"/>
</dbReference>
<evidence type="ECO:0000256" key="4">
    <source>
        <dbReference type="ARBA" id="ARBA00022692"/>
    </source>
</evidence>
<evidence type="ECO:0000256" key="7">
    <source>
        <dbReference type="ARBA" id="ARBA00034247"/>
    </source>
</evidence>
<evidence type="ECO:0000259" key="9">
    <source>
        <dbReference type="PROSITE" id="PS50887"/>
    </source>
</evidence>
<dbReference type="InterPro" id="IPR029787">
    <property type="entry name" value="Nucleotide_cyclase"/>
</dbReference>
<evidence type="ECO:0000256" key="8">
    <source>
        <dbReference type="SAM" id="Phobius"/>
    </source>
</evidence>
<evidence type="ECO:0000256" key="3">
    <source>
        <dbReference type="ARBA" id="ARBA00022475"/>
    </source>
</evidence>
<dbReference type="InterPro" id="IPR050469">
    <property type="entry name" value="Diguanylate_Cyclase"/>
</dbReference>
<comment type="subcellular location">
    <subcellularLocation>
        <location evidence="1">Cell membrane</location>
        <topology evidence="1">Multi-pass membrane protein</topology>
    </subcellularLocation>
</comment>
<dbReference type="Gene3D" id="3.30.70.270">
    <property type="match status" value="1"/>
</dbReference>
<keyword evidence="6 8" id="KW-0472">Membrane</keyword>
<proteinExistence type="predicted"/>
<dbReference type="InterPro" id="IPR043128">
    <property type="entry name" value="Rev_trsase/Diguanyl_cyclase"/>
</dbReference>
<dbReference type="GO" id="GO:0005886">
    <property type="term" value="C:plasma membrane"/>
    <property type="evidence" value="ECO:0007669"/>
    <property type="project" value="UniProtKB-SubCell"/>
</dbReference>
<organism evidence="10 11">
    <name type="scientific">Afipia carboxidovorans (strain ATCC 49405 / DSM 1227 / KCTC 32145 / OM5)</name>
    <name type="common">Oligotropha carboxidovorans</name>
    <dbReference type="NCBI Taxonomy" id="504832"/>
    <lineage>
        <taxon>Bacteria</taxon>
        <taxon>Pseudomonadati</taxon>
        <taxon>Pseudomonadota</taxon>
        <taxon>Alphaproteobacteria</taxon>
        <taxon>Hyphomicrobiales</taxon>
        <taxon>Nitrobacteraceae</taxon>
        <taxon>Afipia</taxon>
    </lineage>
</organism>
<dbReference type="InterPro" id="IPR033479">
    <property type="entry name" value="dCache_1"/>
</dbReference>
<dbReference type="eggNOG" id="COG3706">
    <property type="taxonomic scope" value="Bacteria"/>
</dbReference>
<evidence type="ECO:0000313" key="10">
    <source>
        <dbReference type="EMBL" id="AEI07711.1"/>
    </source>
</evidence>
<gene>
    <name evidence="10" type="ordered locus">OCA5_c30270</name>
</gene>
<dbReference type="PROSITE" id="PS50887">
    <property type="entry name" value="GGDEF"/>
    <property type="match status" value="1"/>
</dbReference>
<evidence type="ECO:0000256" key="1">
    <source>
        <dbReference type="ARBA" id="ARBA00004651"/>
    </source>
</evidence>
<dbReference type="AlphaFoldDB" id="F8BYX1"/>
<dbReference type="GO" id="GO:0052621">
    <property type="term" value="F:diguanylate cyclase activity"/>
    <property type="evidence" value="ECO:0007669"/>
    <property type="project" value="UniProtKB-EC"/>
</dbReference>
<dbReference type="Proteomes" id="UP000007730">
    <property type="component" value="Chromosome"/>
</dbReference>